<keyword evidence="2" id="KW-0813">Transport</keyword>
<dbReference type="InterPro" id="IPR006059">
    <property type="entry name" value="SBP"/>
</dbReference>
<feature type="chain" id="PRO_5021726383" evidence="4">
    <location>
        <begin position="25"/>
        <end position="417"/>
    </location>
</feature>
<dbReference type="Proteomes" id="UP000318661">
    <property type="component" value="Unassembled WGS sequence"/>
</dbReference>
<dbReference type="PANTHER" id="PTHR43649:SF34">
    <property type="entry name" value="ABC TRANSPORTER PERIPLASMIC-BINDING PROTEIN YCJN-RELATED"/>
    <property type="match status" value="1"/>
</dbReference>
<evidence type="ECO:0000313" key="5">
    <source>
        <dbReference type="EMBL" id="TMJ05287.1"/>
    </source>
</evidence>
<comment type="caution">
    <text evidence="5">The sequence shown here is derived from an EMBL/GenBank/DDBJ whole genome shotgun (WGS) entry which is preliminary data.</text>
</comment>
<evidence type="ECO:0000256" key="4">
    <source>
        <dbReference type="SAM" id="SignalP"/>
    </source>
</evidence>
<evidence type="ECO:0000256" key="2">
    <source>
        <dbReference type="ARBA" id="ARBA00022448"/>
    </source>
</evidence>
<evidence type="ECO:0000256" key="3">
    <source>
        <dbReference type="ARBA" id="ARBA00022729"/>
    </source>
</evidence>
<feature type="signal peptide" evidence="4">
    <location>
        <begin position="1"/>
        <end position="24"/>
    </location>
</feature>
<name>A0A537LC66_9BACT</name>
<reference evidence="5 6" key="1">
    <citation type="journal article" date="2019" name="Nat. Microbiol.">
        <title>Mediterranean grassland soil C-N compound turnover is dependent on rainfall and depth, and is mediated by genomically divergent microorganisms.</title>
        <authorList>
            <person name="Diamond S."/>
            <person name="Andeer P.F."/>
            <person name="Li Z."/>
            <person name="Crits-Christoph A."/>
            <person name="Burstein D."/>
            <person name="Anantharaman K."/>
            <person name="Lane K.R."/>
            <person name="Thomas B.C."/>
            <person name="Pan C."/>
            <person name="Northen T.R."/>
            <person name="Banfield J.F."/>
        </authorList>
    </citation>
    <scope>NUCLEOTIDE SEQUENCE [LARGE SCALE GENOMIC DNA]</scope>
    <source>
        <strain evidence="5">NP_2</strain>
    </source>
</reference>
<dbReference type="PANTHER" id="PTHR43649">
    <property type="entry name" value="ARABINOSE-BINDING PROTEIN-RELATED"/>
    <property type="match status" value="1"/>
</dbReference>
<dbReference type="SUPFAM" id="SSF53850">
    <property type="entry name" value="Periplasmic binding protein-like II"/>
    <property type="match status" value="1"/>
</dbReference>
<dbReference type="AlphaFoldDB" id="A0A537LC66"/>
<keyword evidence="3 4" id="KW-0732">Signal</keyword>
<dbReference type="EMBL" id="VBAJ01000250">
    <property type="protein sequence ID" value="TMJ05287.1"/>
    <property type="molecule type" value="Genomic_DNA"/>
</dbReference>
<accession>A0A537LC66</accession>
<sequence>MKRLGMLLVLVLCALLPARPTASAENVTLTALFMKQAAYSDADVRAMTAEFEKTHPGVKLSLEFVPYEALHDKIVASVAAGARGYDIVLFDVIWPAEFAENGVLLDLTNRIPKDVINAVWPGAWTTVLYQDRYYGLPWILDTKYLFYNKEMLSKAGLRTPPATWDELLRQARALKAKGVVSYPIVWSWSQAEAIVCDYTTLLAAFGGSFFEKGSPKFNTGGGQQALQYMVDSLNEGLSNPASRESLEEDVRRIFSAGQAAFALNWTYMYNMANDPKESRVAGKVGVVPSPGDAMHSKVSAVNGSMALGVMRTSKNPELAFQYAQALTSQAVQERYAKLSLPIWKASYSNPVVIKGQEALITAARQGLAAMYPRPLLVRYQEFSTILQTYLQKALLRQLSPKAALDAVANEAVQKRLK</sequence>
<gene>
    <name evidence="5" type="ORF">E6G99_09865</name>
</gene>
<comment type="similarity">
    <text evidence="1">Belongs to the bacterial solute-binding protein 1 family.</text>
</comment>
<dbReference type="Gene3D" id="3.40.190.10">
    <property type="entry name" value="Periplasmic binding protein-like II"/>
    <property type="match status" value="2"/>
</dbReference>
<evidence type="ECO:0000313" key="6">
    <source>
        <dbReference type="Proteomes" id="UP000318661"/>
    </source>
</evidence>
<dbReference type="InterPro" id="IPR050490">
    <property type="entry name" value="Bact_solute-bd_prot1"/>
</dbReference>
<proteinExistence type="inferred from homology"/>
<dbReference type="Pfam" id="PF01547">
    <property type="entry name" value="SBP_bac_1"/>
    <property type="match status" value="1"/>
</dbReference>
<protein>
    <submittedName>
        <fullName evidence="5">Extracellular solute-binding protein</fullName>
    </submittedName>
</protein>
<organism evidence="5 6">
    <name type="scientific">Candidatus Segetimicrobium genomatis</name>
    <dbReference type="NCBI Taxonomy" id="2569760"/>
    <lineage>
        <taxon>Bacteria</taxon>
        <taxon>Bacillati</taxon>
        <taxon>Candidatus Sysuimicrobiota</taxon>
        <taxon>Candidatus Sysuimicrobiia</taxon>
        <taxon>Candidatus Sysuimicrobiales</taxon>
        <taxon>Candidatus Segetimicrobiaceae</taxon>
        <taxon>Candidatus Segetimicrobium</taxon>
    </lineage>
</organism>
<evidence type="ECO:0000256" key="1">
    <source>
        <dbReference type="ARBA" id="ARBA00008520"/>
    </source>
</evidence>